<keyword evidence="2" id="KW-1185">Reference proteome</keyword>
<accession>A0AAN7H445</accession>
<reference evidence="1" key="2">
    <citation type="submission" date="2023-05" db="EMBL/GenBank/DDBJ databases">
        <authorList>
            <consortium name="Lawrence Berkeley National Laboratory"/>
            <person name="Steindorff A."/>
            <person name="Hensen N."/>
            <person name="Bonometti L."/>
            <person name="Westerberg I."/>
            <person name="Brannstrom I.O."/>
            <person name="Guillou S."/>
            <person name="Cros-Aarteil S."/>
            <person name="Calhoun S."/>
            <person name="Haridas S."/>
            <person name="Kuo A."/>
            <person name="Mondo S."/>
            <person name="Pangilinan J."/>
            <person name="Riley R."/>
            <person name="Labutti K."/>
            <person name="Andreopoulos B."/>
            <person name="Lipzen A."/>
            <person name="Chen C."/>
            <person name="Yanf M."/>
            <person name="Daum C."/>
            <person name="Ng V."/>
            <person name="Clum A."/>
            <person name="Ohm R."/>
            <person name="Martin F."/>
            <person name="Silar P."/>
            <person name="Natvig D."/>
            <person name="Lalanne C."/>
            <person name="Gautier V."/>
            <person name="Ament-Velasquez S.L."/>
            <person name="Kruys A."/>
            <person name="Hutchinson M.I."/>
            <person name="Powell A.J."/>
            <person name="Barry K."/>
            <person name="Miller A.N."/>
            <person name="Grigoriev I.V."/>
            <person name="Debuchy R."/>
            <person name="Gladieux P."/>
            <person name="Thoren M.H."/>
            <person name="Johannesson H."/>
        </authorList>
    </citation>
    <scope>NUCLEOTIDE SEQUENCE</scope>
    <source>
        <strain evidence="1">CBS 532.94</strain>
    </source>
</reference>
<evidence type="ECO:0000313" key="2">
    <source>
        <dbReference type="Proteomes" id="UP001303760"/>
    </source>
</evidence>
<gene>
    <name evidence="1" type="ORF">C8A03DRAFT_38227</name>
</gene>
<name>A0AAN7H445_9PEZI</name>
<organism evidence="1 2">
    <name type="scientific">Achaetomium macrosporum</name>
    <dbReference type="NCBI Taxonomy" id="79813"/>
    <lineage>
        <taxon>Eukaryota</taxon>
        <taxon>Fungi</taxon>
        <taxon>Dikarya</taxon>
        <taxon>Ascomycota</taxon>
        <taxon>Pezizomycotina</taxon>
        <taxon>Sordariomycetes</taxon>
        <taxon>Sordariomycetidae</taxon>
        <taxon>Sordariales</taxon>
        <taxon>Chaetomiaceae</taxon>
        <taxon>Achaetomium</taxon>
    </lineage>
</organism>
<dbReference type="AlphaFoldDB" id="A0AAN7H445"/>
<proteinExistence type="predicted"/>
<sequence>MAEAEVSAPMPSRRKPILLDEEDQHQLQLLNQPVTEDINPDEVQRPSEELAHSPAGIYALWKFMVFTRDDQTFDETWSRIKRDFAEQEAIIGYLEKQYLPVKEQWAGAWISRVRNFGQRTTSTTESAHRELKSYLVSGKSHLYRLHEVISEMLGAKETTFKERTM</sequence>
<dbReference type="Proteomes" id="UP001303760">
    <property type="component" value="Unassembled WGS sequence"/>
</dbReference>
<reference evidence="1" key="1">
    <citation type="journal article" date="2023" name="Mol. Phylogenet. Evol.">
        <title>Genome-scale phylogeny and comparative genomics of the fungal order Sordariales.</title>
        <authorList>
            <person name="Hensen N."/>
            <person name="Bonometti L."/>
            <person name="Westerberg I."/>
            <person name="Brannstrom I.O."/>
            <person name="Guillou S."/>
            <person name="Cros-Aarteil S."/>
            <person name="Calhoun S."/>
            <person name="Haridas S."/>
            <person name="Kuo A."/>
            <person name="Mondo S."/>
            <person name="Pangilinan J."/>
            <person name="Riley R."/>
            <person name="LaButti K."/>
            <person name="Andreopoulos B."/>
            <person name="Lipzen A."/>
            <person name="Chen C."/>
            <person name="Yan M."/>
            <person name="Daum C."/>
            <person name="Ng V."/>
            <person name="Clum A."/>
            <person name="Steindorff A."/>
            <person name="Ohm R.A."/>
            <person name="Martin F."/>
            <person name="Silar P."/>
            <person name="Natvig D.O."/>
            <person name="Lalanne C."/>
            <person name="Gautier V."/>
            <person name="Ament-Velasquez S.L."/>
            <person name="Kruys A."/>
            <person name="Hutchinson M.I."/>
            <person name="Powell A.J."/>
            <person name="Barry K."/>
            <person name="Miller A.N."/>
            <person name="Grigoriev I.V."/>
            <person name="Debuchy R."/>
            <person name="Gladieux P."/>
            <person name="Hiltunen Thoren M."/>
            <person name="Johannesson H."/>
        </authorList>
    </citation>
    <scope>NUCLEOTIDE SEQUENCE</scope>
    <source>
        <strain evidence="1">CBS 532.94</strain>
    </source>
</reference>
<feature type="non-terminal residue" evidence="1">
    <location>
        <position position="165"/>
    </location>
</feature>
<comment type="caution">
    <text evidence="1">The sequence shown here is derived from an EMBL/GenBank/DDBJ whole genome shotgun (WGS) entry which is preliminary data.</text>
</comment>
<protein>
    <submittedName>
        <fullName evidence="1">Uncharacterized protein</fullName>
    </submittedName>
</protein>
<evidence type="ECO:0000313" key="1">
    <source>
        <dbReference type="EMBL" id="KAK4234016.1"/>
    </source>
</evidence>
<dbReference type="EMBL" id="MU860429">
    <property type="protein sequence ID" value="KAK4234016.1"/>
    <property type="molecule type" value="Genomic_DNA"/>
</dbReference>